<feature type="non-terminal residue" evidence="2">
    <location>
        <position position="1"/>
    </location>
</feature>
<dbReference type="PANTHER" id="PTHR48207:SF3">
    <property type="entry name" value="SUCCINATE--HYDROXYMETHYLGLUTARATE COA-TRANSFERASE"/>
    <property type="match status" value="1"/>
</dbReference>
<evidence type="ECO:0000313" key="2">
    <source>
        <dbReference type="EMBL" id="MBI2875771.1"/>
    </source>
</evidence>
<comment type="caution">
    <text evidence="2">The sequence shown here is derived from an EMBL/GenBank/DDBJ whole genome shotgun (WGS) entry which is preliminary data.</text>
</comment>
<dbReference type="SUPFAM" id="SSF89796">
    <property type="entry name" value="CoA-transferase family III (CaiB/BaiF)"/>
    <property type="match status" value="1"/>
</dbReference>
<dbReference type="Gene3D" id="3.40.50.10540">
    <property type="entry name" value="Crotonobetainyl-coa:carnitine coa-transferase, domain 1"/>
    <property type="match status" value="1"/>
</dbReference>
<accession>A0A932CLU9</accession>
<sequence length="90" mass="9956">VEHEVPNGPVYDIEGISQDPHYQARGNLIEVEDPRLGRIKMQDVVPKFSLTPGQVNGAGPALGEHNEEVYREILGCQPEELVQLRAEGII</sequence>
<dbReference type="AlphaFoldDB" id="A0A932CLU9"/>
<dbReference type="EMBL" id="JACPRF010000080">
    <property type="protein sequence ID" value="MBI2875771.1"/>
    <property type="molecule type" value="Genomic_DNA"/>
</dbReference>
<evidence type="ECO:0000256" key="1">
    <source>
        <dbReference type="ARBA" id="ARBA00022679"/>
    </source>
</evidence>
<name>A0A932CLU9_UNCTE</name>
<dbReference type="InterPro" id="IPR023606">
    <property type="entry name" value="CoA-Trfase_III_dom_1_sf"/>
</dbReference>
<dbReference type="Proteomes" id="UP000769766">
    <property type="component" value="Unassembled WGS sequence"/>
</dbReference>
<organism evidence="2 3">
    <name type="scientific">Tectimicrobiota bacterium</name>
    <dbReference type="NCBI Taxonomy" id="2528274"/>
    <lineage>
        <taxon>Bacteria</taxon>
        <taxon>Pseudomonadati</taxon>
        <taxon>Nitrospinota/Tectimicrobiota group</taxon>
        <taxon>Candidatus Tectimicrobiota</taxon>
    </lineage>
</organism>
<dbReference type="InterPro" id="IPR050483">
    <property type="entry name" value="CoA-transferase_III_domain"/>
</dbReference>
<dbReference type="InterPro" id="IPR003673">
    <property type="entry name" value="CoA-Trfase_fam_III"/>
</dbReference>
<dbReference type="PANTHER" id="PTHR48207">
    <property type="entry name" value="SUCCINATE--HYDROXYMETHYLGLUTARATE COA-TRANSFERASE"/>
    <property type="match status" value="1"/>
</dbReference>
<dbReference type="Pfam" id="PF02515">
    <property type="entry name" value="CoA_transf_3"/>
    <property type="match status" value="1"/>
</dbReference>
<gene>
    <name evidence="2" type="ORF">HYY20_02695</name>
</gene>
<evidence type="ECO:0000313" key="3">
    <source>
        <dbReference type="Proteomes" id="UP000769766"/>
    </source>
</evidence>
<proteinExistence type="predicted"/>
<dbReference type="GO" id="GO:0008410">
    <property type="term" value="F:CoA-transferase activity"/>
    <property type="evidence" value="ECO:0007669"/>
    <property type="project" value="TreeGrafter"/>
</dbReference>
<protein>
    <submittedName>
        <fullName evidence="2">CoA transferase</fullName>
    </submittedName>
</protein>
<reference evidence="2" key="1">
    <citation type="submission" date="2020-07" db="EMBL/GenBank/DDBJ databases">
        <title>Huge and variable diversity of episymbiotic CPR bacteria and DPANN archaea in groundwater ecosystems.</title>
        <authorList>
            <person name="He C.Y."/>
            <person name="Keren R."/>
            <person name="Whittaker M."/>
            <person name="Farag I.F."/>
            <person name="Doudna J."/>
            <person name="Cate J.H.D."/>
            <person name="Banfield J.F."/>
        </authorList>
    </citation>
    <scope>NUCLEOTIDE SEQUENCE</scope>
    <source>
        <strain evidence="2">NC_groundwater_672_Ag_B-0.1um_62_36</strain>
    </source>
</reference>
<keyword evidence="1 2" id="KW-0808">Transferase</keyword>